<evidence type="ECO:0000259" key="1">
    <source>
        <dbReference type="Pfam" id="PF01494"/>
    </source>
</evidence>
<reference evidence="2 3" key="1">
    <citation type="submission" date="2022-04" db="EMBL/GenBank/DDBJ databases">
        <authorList>
            <person name="Huq M.A."/>
        </authorList>
    </citation>
    <scope>NUCLEOTIDE SEQUENCE [LARGE SCALE GENOMIC DNA]</scope>
    <source>
        <strain evidence="2 3">MAH-33</strain>
    </source>
</reference>
<proteinExistence type="predicted"/>
<dbReference type="PANTHER" id="PTHR42685:SF22">
    <property type="entry name" value="CONDITIONED MEDIUM FACTOR RECEPTOR 1"/>
    <property type="match status" value="1"/>
</dbReference>
<dbReference type="Proteomes" id="UP001203512">
    <property type="component" value="Unassembled WGS sequence"/>
</dbReference>
<dbReference type="Pfam" id="PF01494">
    <property type="entry name" value="FAD_binding_3"/>
    <property type="match status" value="1"/>
</dbReference>
<feature type="domain" description="FAD-binding" evidence="1">
    <location>
        <begin position="3"/>
        <end position="128"/>
    </location>
</feature>
<evidence type="ECO:0000313" key="2">
    <source>
        <dbReference type="EMBL" id="MCK0532657.1"/>
    </source>
</evidence>
<dbReference type="Gene3D" id="3.50.50.60">
    <property type="entry name" value="FAD/NAD(P)-binding domain"/>
    <property type="match status" value="1"/>
</dbReference>
<dbReference type="RefSeq" id="WP_247233388.1">
    <property type="nucleotide sequence ID" value="NZ_JALKHS010000011.1"/>
</dbReference>
<accession>A0ABT0DZV2</accession>
<dbReference type="PANTHER" id="PTHR42685">
    <property type="entry name" value="GERANYLGERANYL DIPHOSPHATE REDUCTASE"/>
    <property type="match status" value="1"/>
</dbReference>
<protein>
    <submittedName>
        <fullName evidence="2">FAD-dependent oxidoreductase</fullName>
    </submittedName>
</protein>
<dbReference type="InterPro" id="IPR050407">
    <property type="entry name" value="Geranylgeranyl_reductase"/>
</dbReference>
<gene>
    <name evidence="2" type="ORF">MU848_13800</name>
</gene>
<organism evidence="2 3">
    <name type="scientific">Sphingobium agri</name>
    <dbReference type="NCBI Taxonomy" id="2933566"/>
    <lineage>
        <taxon>Bacteria</taxon>
        <taxon>Pseudomonadati</taxon>
        <taxon>Pseudomonadota</taxon>
        <taxon>Alphaproteobacteria</taxon>
        <taxon>Sphingomonadales</taxon>
        <taxon>Sphingomonadaceae</taxon>
        <taxon>Sphingobium</taxon>
    </lineage>
</organism>
<keyword evidence="3" id="KW-1185">Reference proteome</keyword>
<sequence length="359" mass="37393">MPETLIIGGGPAGSAAAITLAQAGMRPQLIERHRTAPAGVCGGFLGWDAIAGLEELGVDPWKLGARPITRFRLATAKRCIEASLPATAAGISRRTLDDALIEAAGHAGALVSRGRTVRAIDPDTRTVRFDNGQDSAADAVFISVGKHELRGVGRDFSSSSIGLRTTLPPSHILHDALEGMVELHLFDRGYAGLLLQEDGSANLCLSVSRERLTEAGSVPALIDQLRQEAPLLKARLQGASSRFDAVAGVPYGWRASVTHKGIFRTGDQSAVIASLAGDGIAIALASGTSAARAMLTGGPDAAPAWQRAWRRQCGMPVGIAEALRHGAAAPLSRSLLMTVLKCAPALGTGAAAFTRIRRV</sequence>
<comment type="caution">
    <text evidence="2">The sequence shown here is derived from an EMBL/GenBank/DDBJ whole genome shotgun (WGS) entry which is preliminary data.</text>
</comment>
<evidence type="ECO:0000313" key="3">
    <source>
        <dbReference type="Proteomes" id="UP001203512"/>
    </source>
</evidence>
<dbReference type="PRINTS" id="PR00469">
    <property type="entry name" value="PNDRDTASEII"/>
</dbReference>
<dbReference type="InterPro" id="IPR036188">
    <property type="entry name" value="FAD/NAD-bd_sf"/>
</dbReference>
<name>A0ABT0DZV2_9SPHN</name>
<dbReference type="EMBL" id="JALKHS010000011">
    <property type="protein sequence ID" value="MCK0532657.1"/>
    <property type="molecule type" value="Genomic_DNA"/>
</dbReference>
<dbReference type="SUPFAM" id="SSF51905">
    <property type="entry name" value="FAD/NAD(P)-binding domain"/>
    <property type="match status" value="1"/>
</dbReference>
<dbReference type="InterPro" id="IPR002938">
    <property type="entry name" value="FAD-bd"/>
</dbReference>